<dbReference type="PANTHER" id="PTHR36302">
    <property type="entry name" value="BLR7088 PROTEIN"/>
    <property type="match status" value="1"/>
</dbReference>
<evidence type="ECO:0000256" key="1">
    <source>
        <dbReference type="SAM" id="MobiDB-lite"/>
    </source>
</evidence>
<accession>A0A975K538</accession>
<dbReference type="RefSeq" id="WP_212608349.1">
    <property type="nucleotide sequence ID" value="NZ_CP073910.1"/>
</dbReference>
<keyword evidence="2" id="KW-0732">Signal</keyword>
<sequence length="168" mass="17483">MGAFSRISAACALLASTLLLAACADPPPLYVDQAWVRLSANPDSPSAGYFVVHGGPAPVALRGVMSDYAQRIEMHESMAMGGMMTMKPVDKVDIPASQTVAFAPGGKHIMLFRINQNAVTQGKIPLTFLFSNGDRIQFDAMIQKTGEPAPAAKEGGSGHAGNASGAAH</sequence>
<keyword evidence="4" id="KW-1185">Reference proteome</keyword>
<reference evidence="3" key="1">
    <citation type="submission" date="2021-04" db="EMBL/GenBank/DDBJ databases">
        <title>Isolation of p-tert-butylphenol degrading bacteria Sphingobium phenoxybenzoativorans Tas13 from active sludge.</title>
        <authorList>
            <person name="Li Y."/>
        </authorList>
    </citation>
    <scope>NUCLEOTIDE SEQUENCE</scope>
    <source>
        <strain evidence="3">Tas13</strain>
    </source>
</reference>
<feature type="signal peptide" evidence="2">
    <location>
        <begin position="1"/>
        <end position="21"/>
    </location>
</feature>
<proteinExistence type="predicted"/>
<dbReference type="KEGG" id="spph:KFK14_16040"/>
<dbReference type="InterPro" id="IPR058248">
    <property type="entry name" value="Lxx211020-like"/>
</dbReference>
<gene>
    <name evidence="3" type="ORF">KFK14_16040</name>
</gene>
<dbReference type="Gene3D" id="2.60.40.1890">
    <property type="entry name" value="PCu(A)C copper chaperone"/>
    <property type="match status" value="1"/>
</dbReference>
<protein>
    <submittedName>
        <fullName evidence="3">Copper chaperone PCu(A)C</fullName>
    </submittedName>
</protein>
<dbReference type="SUPFAM" id="SSF110087">
    <property type="entry name" value="DR1885-like metal-binding protein"/>
    <property type="match status" value="1"/>
</dbReference>
<dbReference type="PANTHER" id="PTHR36302:SF1">
    <property type="entry name" value="COPPER CHAPERONE PCU(A)C"/>
    <property type="match status" value="1"/>
</dbReference>
<evidence type="ECO:0000313" key="4">
    <source>
        <dbReference type="Proteomes" id="UP000681425"/>
    </source>
</evidence>
<evidence type="ECO:0000256" key="2">
    <source>
        <dbReference type="SAM" id="SignalP"/>
    </source>
</evidence>
<dbReference type="InterPro" id="IPR036182">
    <property type="entry name" value="PCuAC_sf"/>
</dbReference>
<evidence type="ECO:0000313" key="3">
    <source>
        <dbReference type="EMBL" id="QUT04549.1"/>
    </source>
</evidence>
<organism evidence="3 4">
    <name type="scientific">Sphingobium phenoxybenzoativorans</name>
    <dbReference type="NCBI Taxonomy" id="1592790"/>
    <lineage>
        <taxon>Bacteria</taxon>
        <taxon>Pseudomonadati</taxon>
        <taxon>Pseudomonadota</taxon>
        <taxon>Alphaproteobacteria</taxon>
        <taxon>Sphingomonadales</taxon>
        <taxon>Sphingomonadaceae</taxon>
        <taxon>Sphingobium</taxon>
    </lineage>
</organism>
<feature type="region of interest" description="Disordered" evidence="1">
    <location>
        <begin position="147"/>
        <end position="168"/>
    </location>
</feature>
<dbReference type="InterPro" id="IPR007410">
    <property type="entry name" value="LpqE-like"/>
</dbReference>
<dbReference type="PROSITE" id="PS51257">
    <property type="entry name" value="PROKAR_LIPOPROTEIN"/>
    <property type="match status" value="1"/>
</dbReference>
<dbReference type="Proteomes" id="UP000681425">
    <property type="component" value="Chromosome"/>
</dbReference>
<dbReference type="AlphaFoldDB" id="A0A975K538"/>
<name>A0A975K538_9SPHN</name>
<feature type="chain" id="PRO_5036985258" evidence="2">
    <location>
        <begin position="22"/>
        <end position="168"/>
    </location>
</feature>
<dbReference type="Pfam" id="PF04314">
    <property type="entry name" value="PCuAC"/>
    <property type="match status" value="1"/>
</dbReference>
<dbReference type="EMBL" id="CP073910">
    <property type="protein sequence ID" value="QUT04549.1"/>
    <property type="molecule type" value="Genomic_DNA"/>
</dbReference>